<organism evidence="2">
    <name type="scientific">Culex pipiens</name>
    <name type="common">House mosquito</name>
    <dbReference type="NCBI Taxonomy" id="7175"/>
    <lineage>
        <taxon>Eukaryota</taxon>
        <taxon>Metazoa</taxon>
        <taxon>Ecdysozoa</taxon>
        <taxon>Arthropoda</taxon>
        <taxon>Hexapoda</taxon>
        <taxon>Insecta</taxon>
        <taxon>Pterygota</taxon>
        <taxon>Neoptera</taxon>
        <taxon>Endopterygota</taxon>
        <taxon>Diptera</taxon>
        <taxon>Nematocera</taxon>
        <taxon>Culicoidea</taxon>
        <taxon>Culicidae</taxon>
        <taxon>Culicinae</taxon>
        <taxon>Culicini</taxon>
        <taxon>Culex</taxon>
        <taxon>Culex</taxon>
    </lineage>
</organism>
<reference evidence="2" key="1">
    <citation type="submission" date="2021-05" db="EMBL/GenBank/DDBJ databases">
        <authorList>
            <person name="Alioto T."/>
            <person name="Alioto T."/>
            <person name="Gomez Garrido J."/>
        </authorList>
    </citation>
    <scope>NUCLEOTIDE SEQUENCE</scope>
</reference>
<proteinExistence type="predicted"/>
<feature type="region of interest" description="Disordered" evidence="1">
    <location>
        <begin position="93"/>
        <end position="122"/>
    </location>
</feature>
<feature type="compositionally biased region" description="Basic and acidic residues" evidence="1">
    <location>
        <begin position="93"/>
        <end position="103"/>
    </location>
</feature>
<dbReference type="AlphaFoldDB" id="A0A8D8AM72"/>
<name>A0A8D8AM72_CULPI</name>
<evidence type="ECO:0000313" key="2">
    <source>
        <dbReference type="EMBL" id="CAG6459632.1"/>
    </source>
</evidence>
<accession>A0A8D8AM72</accession>
<sequence length="122" mass="13100">MPTRPAFATPATGSIWTGSMRKLWCGTTGASASRRRGRTSWPRESVGGLLRARRVRVCTVQHRSGQEAWLSGEVDAEVAGQGVELQAADCRWPFEGHGSKSTDGHQCGHQPEDSLPGQGNKG</sequence>
<dbReference type="EMBL" id="HBUE01038137">
    <property type="protein sequence ID" value="CAG6459632.1"/>
    <property type="molecule type" value="Transcribed_RNA"/>
</dbReference>
<protein>
    <submittedName>
        <fullName evidence="2">(northern house mosquito) hypothetical protein</fullName>
    </submittedName>
</protein>
<evidence type="ECO:0000256" key="1">
    <source>
        <dbReference type="SAM" id="MobiDB-lite"/>
    </source>
</evidence>